<dbReference type="AlphaFoldDB" id="A0A271LUM5"/>
<name>A0A271LUM5_9HYPH</name>
<comment type="caution">
    <text evidence="2">The sequence shown here is derived from an EMBL/GenBank/DDBJ whole genome shotgun (WGS) entry which is preliminary data.</text>
</comment>
<dbReference type="Proteomes" id="UP000216442">
    <property type="component" value="Unassembled WGS sequence"/>
</dbReference>
<dbReference type="EMBL" id="NPKJ01000022">
    <property type="protein sequence ID" value="PAQ11050.1"/>
    <property type="molecule type" value="Genomic_DNA"/>
</dbReference>
<protein>
    <recommendedName>
        <fullName evidence="1">DUF6484 domain-containing protein</fullName>
    </recommendedName>
</protein>
<evidence type="ECO:0000259" key="1">
    <source>
        <dbReference type="Pfam" id="PF20093"/>
    </source>
</evidence>
<sequence>MMKVLDRIEGVVIGLLIGFEGGAPLVVFVGNPRETAIAARSLTELDVAAIGSELALLFEDGDPTRPLVVGRIVDPASKDKKLPIIREGDRVVITGEERIELRCGLASIILEKDGRVTIRGTQLTSQASGTNRIRGGAVHLN</sequence>
<dbReference type="OrthoDB" id="3078443at2"/>
<gene>
    <name evidence="2" type="ORF">CIT26_06595</name>
</gene>
<evidence type="ECO:0000313" key="2">
    <source>
        <dbReference type="EMBL" id="PAQ11050.1"/>
    </source>
</evidence>
<reference evidence="2 3" key="1">
    <citation type="submission" date="2017-08" db="EMBL/GenBank/DDBJ databases">
        <title>Mesorhizobium wenxinae sp. nov., a novel rhizobial species isolated from root nodules of chickpea (Cicer arietinum L.).</title>
        <authorList>
            <person name="Zhang J."/>
        </authorList>
    </citation>
    <scope>NUCLEOTIDE SEQUENCE [LARGE SCALE GENOMIC DNA]</scope>
    <source>
        <strain evidence="2 3">SDW018</strain>
    </source>
</reference>
<keyword evidence="3" id="KW-1185">Reference proteome</keyword>
<dbReference type="Pfam" id="PF20093">
    <property type="entry name" value="DUF6484"/>
    <property type="match status" value="1"/>
</dbReference>
<feature type="domain" description="DUF6484" evidence="1">
    <location>
        <begin position="13"/>
        <end position="72"/>
    </location>
</feature>
<organism evidence="2 3">
    <name type="scientific">Mesorhizobium temperatum</name>
    <dbReference type="NCBI Taxonomy" id="241416"/>
    <lineage>
        <taxon>Bacteria</taxon>
        <taxon>Pseudomonadati</taxon>
        <taxon>Pseudomonadota</taxon>
        <taxon>Alphaproteobacteria</taxon>
        <taxon>Hyphomicrobiales</taxon>
        <taxon>Phyllobacteriaceae</taxon>
        <taxon>Mesorhizobium</taxon>
    </lineage>
</organism>
<dbReference type="InterPro" id="IPR045506">
    <property type="entry name" value="DUF6484"/>
</dbReference>
<evidence type="ECO:0000313" key="3">
    <source>
        <dbReference type="Proteomes" id="UP000216442"/>
    </source>
</evidence>
<accession>A0A271LUM5</accession>
<proteinExistence type="predicted"/>